<evidence type="ECO:0000256" key="1">
    <source>
        <dbReference type="SAM" id="Phobius"/>
    </source>
</evidence>
<evidence type="ECO:0000313" key="2">
    <source>
        <dbReference type="EMBL" id="UUL82832.1"/>
    </source>
</evidence>
<feature type="transmembrane region" description="Helical" evidence="1">
    <location>
        <begin position="20"/>
        <end position="45"/>
    </location>
</feature>
<dbReference type="RefSeq" id="WP_256506684.1">
    <property type="nucleotide sequence ID" value="NZ_CP101740.1"/>
</dbReference>
<dbReference type="EMBL" id="CP101740">
    <property type="protein sequence ID" value="UUL82832.1"/>
    <property type="molecule type" value="Genomic_DNA"/>
</dbReference>
<evidence type="ECO:0000313" key="3">
    <source>
        <dbReference type="Proteomes" id="UP001058533"/>
    </source>
</evidence>
<proteinExistence type="predicted"/>
<keyword evidence="1" id="KW-0472">Membrane</keyword>
<keyword evidence="1" id="KW-1133">Transmembrane helix</keyword>
<feature type="transmembrane region" description="Helical" evidence="1">
    <location>
        <begin position="51"/>
        <end position="69"/>
    </location>
</feature>
<keyword evidence="1" id="KW-0812">Transmembrane</keyword>
<dbReference type="Proteomes" id="UP001058533">
    <property type="component" value="Chromosome"/>
</dbReference>
<gene>
    <name evidence="2" type="ORF">NMP03_00890</name>
</gene>
<dbReference type="InterPro" id="IPR004891">
    <property type="entry name" value="Mercury-R_MerC"/>
</dbReference>
<protein>
    <submittedName>
        <fullName evidence="2">MerC domain-containing protein</fullName>
    </submittedName>
</protein>
<organism evidence="2 3">
    <name type="scientific">Sphingomonas qomolangmaensis</name>
    <dbReference type="NCBI Taxonomy" id="2918765"/>
    <lineage>
        <taxon>Bacteria</taxon>
        <taxon>Pseudomonadati</taxon>
        <taxon>Pseudomonadota</taxon>
        <taxon>Alphaproteobacteria</taxon>
        <taxon>Sphingomonadales</taxon>
        <taxon>Sphingomonadaceae</taxon>
        <taxon>Sphingomonas</taxon>
    </lineage>
</organism>
<feature type="transmembrane region" description="Helical" evidence="1">
    <location>
        <begin position="76"/>
        <end position="98"/>
    </location>
</feature>
<name>A0ABY5LAE2_9SPHN</name>
<dbReference type="Pfam" id="PF03203">
    <property type="entry name" value="MerC"/>
    <property type="match status" value="1"/>
</dbReference>
<reference evidence="2" key="1">
    <citation type="submission" date="2022-07" db="EMBL/GenBank/DDBJ databases">
        <title>Sphingomonas sp. nov., a novel bacterium isolated from the north slope of the Mount Everest.</title>
        <authorList>
            <person name="Cui X."/>
            <person name="Liu Y."/>
        </authorList>
    </citation>
    <scope>NUCLEOTIDE SEQUENCE</scope>
    <source>
        <strain evidence="2">S5-59</strain>
    </source>
</reference>
<keyword evidence="3" id="KW-1185">Reference proteome</keyword>
<accession>A0ABY5LAE2</accession>
<sequence length="126" mass="12793">MASRIASRFAADGMLDRIAIGVSALCVMHCLASAAVVALLSTVAGEFVADWVHELGLGIAILLGALALGRGIVKHGYIMPPAIGALGLGIMGGAMTLPHGSGEIVWTMIGVGILALGHDLNRRAVI</sequence>